<comment type="subcellular location">
    <subcellularLocation>
        <location evidence="1">Cell membrane</location>
        <topology evidence="1">Multi-pass membrane protein</topology>
    </subcellularLocation>
</comment>
<dbReference type="AlphaFoldDB" id="A0A2M8LAB3"/>
<dbReference type="PANTHER" id="PTHR30572">
    <property type="entry name" value="MEMBRANE COMPONENT OF TRANSPORTER-RELATED"/>
    <property type="match status" value="1"/>
</dbReference>
<feature type="transmembrane region" description="Helical" evidence="7">
    <location>
        <begin position="371"/>
        <end position="395"/>
    </location>
</feature>
<dbReference type="GO" id="GO:0005886">
    <property type="term" value="C:plasma membrane"/>
    <property type="evidence" value="ECO:0007669"/>
    <property type="project" value="UniProtKB-SubCell"/>
</dbReference>
<name>A0A2M8LAB3_9BACT</name>
<dbReference type="Pfam" id="PF02687">
    <property type="entry name" value="FtsX"/>
    <property type="match status" value="1"/>
</dbReference>
<comment type="caution">
    <text evidence="10">The sequence shown here is derived from an EMBL/GenBank/DDBJ whole genome shotgun (WGS) entry which is preliminary data.</text>
</comment>
<feature type="transmembrane region" description="Helical" evidence="7">
    <location>
        <begin position="325"/>
        <end position="351"/>
    </location>
</feature>
<evidence type="ECO:0000256" key="4">
    <source>
        <dbReference type="ARBA" id="ARBA00022989"/>
    </source>
</evidence>
<keyword evidence="2" id="KW-1003">Cell membrane</keyword>
<comment type="similarity">
    <text evidence="6">Belongs to the ABC-4 integral membrane protein family.</text>
</comment>
<dbReference type="InterPro" id="IPR050250">
    <property type="entry name" value="Macrolide_Exporter_MacB"/>
</dbReference>
<feature type="domain" description="ABC3 transporter permease C-terminal" evidence="8">
    <location>
        <begin position="281"/>
        <end position="405"/>
    </location>
</feature>
<keyword evidence="5 7" id="KW-0472">Membrane</keyword>
<gene>
    <name evidence="10" type="ORF">COV02_02095</name>
</gene>
<sequence length="412" mass="45583">MLFESQNKKHKVENIRPKDLFFLSLRNFKVKTGRTLLTVLGIGVSFATIFFLISLGYGLQNILLKQISSKEALLTIDISSPNKDIFPINDQVISKIATNEKVERVDSVISVPGQLEFHDGDAAFEVLFTGVTESFFKSNINLTQKGNYPKQDEAGLIISSGMARILESVGSSFANKKTKIIFYVPEIIDGTESIKIMQKEGDFKIIDVMDNGDQSVAYLPISFMSDTSLPYSSARVVIRSDKDMEEIKDFLIDMGFNVSTIADTVDQANKIFNIFKIILAFFGIAALVVAVVGMINTMTIALLERTNEIGVMKIFGITERDVQRLFMLEAAIIGFLGGVSGLIMGFLLSQFFNLSIAFLANALGGKSVNLFYYPAWFIIAIIFFASVVGLGTGFFPSRKAARMDPLSALRYK</sequence>
<feature type="transmembrane region" description="Helical" evidence="7">
    <location>
        <begin position="36"/>
        <end position="59"/>
    </location>
</feature>
<organism evidence="10 11">
    <name type="scientific">Candidatus Terrybacteria bacterium CG10_big_fil_rev_8_21_14_0_10_41_10</name>
    <dbReference type="NCBI Taxonomy" id="1975026"/>
    <lineage>
        <taxon>Bacteria</taxon>
        <taxon>Candidatus Terryibacteriota</taxon>
    </lineage>
</organism>
<dbReference type="Proteomes" id="UP000230959">
    <property type="component" value="Unassembled WGS sequence"/>
</dbReference>
<dbReference type="Pfam" id="PF12704">
    <property type="entry name" value="MacB_PCD"/>
    <property type="match status" value="1"/>
</dbReference>
<dbReference type="InterPro" id="IPR003838">
    <property type="entry name" value="ABC3_permease_C"/>
</dbReference>
<evidence type="ECO:0000256" key="5">
    <source>
        <dbReference type="ARBA" id="ARBA00023136"/>
    </source>
</evidence>
<evidence type="ECO:0000256" key="1">
    <source>
        <dbReference type="ARBA" id="ARBA00004651"/>
    </source>
</evidence>
<dbReference type="EMBL" id="PFER01000032">
    <property type="protein sequence ID" value="PJE73544.1"/>
    <property type="molecule type" value="Genomic_DNA"/>
</dbReference>
<proteinExistence type="inferred from homology"/>
<evidence type="ECO:0008006" key="12">
    <source>
        <dbReference type="Google" id="ProtNLM"/>
    </source>
</evidence>
<evidence type="ECO:0000256" key="7">
    <source>
        <dbReference type="SAM" id="Phobius"/>
    </source>
</evidence>
<evidence type="ECO:0000256" key="6">
    <source>
        <dbReference type="ARBA" id="ARBA00038076"/>
    </source>
</evidence>
<dbReference type="InterPro" id="IPR025857">
    <property type="entry name" value="MacB_PCD"/>
</dbReference>
<feature type="transmembrane region" description="Helical" evidence="7">
    <location>
        <begin position="277"/>
        <end position="304"/>
    </location>
</feature>
<evidence type="ECO:0000259" key="8">
    <source>
        <dbReference type="Pfam" id="PF02687"/>
    </source>
</evidence>
<feature type="domain" description="MacB-like periplasmic core" evidence="9">
    <location>
        <begin position="35"/>
        <end position="249"/>
    </location>
</feature>
<evidence type="ECO:0000259" key="9">
    <source>
        <dbReference type="Pfam" id="PF12704"/>
    </source>
</evidence>
<evidence type="ECO:0000256" key="3">
    <source>
        <dbReference type="ARBA" id="ARBA00022692"/>
    </source>
</evidence>
<keyword evidence="3 7" id="KW-0812">Transmembrane</keyword>
<dbReference type="GO" id="GO:0022857">
    <property type="term" value="F:transmembrane transporter activity"/>
    <property type="evidence" value="ECO:0007669"/>
    <property type="project" value="TreeGrafter"/>
</dbReference>
<evidence type="ECO:0000313" key="11">
    <source>
        <dbReference type="Proteomes" id="UP000230959"/>
    </source>
</evidence>
<accession>A0A2M8LAB3</accession>
<dbReference type="PANTHER" id="PTHR30572:SF4">
    <property type="entry name" value="ABC TRANSPORTER PERMEASE YTRF"/>
    <property type="match status" value="1"/>
</dbReference>
<protein>
    <recommendedName>
        <fullName evidence="12">ABC transporter permease</fullName>
    </recommendedName>
</protein>
<keyword evidence="4 7" id="KW-1133">Transmembrane helix</keyword>
<evidence type="ECO:0000313" key="10">
    <source>
        <dbReference type="EMBL" id="PJE73544.1"/>
    </source>
</evidence>
<reference evidence="11" key="1">
    <citation type="submission" date="2017-09" db="EMBL/GenBank/DDBJ databases">
        <title>Depth-based differentiation of microbial function through sediment-hosted aquifers and enrichment of novel symbionts in the deep terrestrial subsurface.</title>
        <authorList>
            <person name="Probst A.J."/>
            <person name="Ladd B."/>
            <person name="Jarett J.K."/>
            <person name="Geller-Mcgrath D.E."/>
            <person name="Sieber C.M.K."/>
            <person name="Emerson J.B."/>
            <person name="Anantharaman K."/>
            <person name="Thomas B.C."/>
            <person name="Malmstrom R."/>
            <person name="Stieglmeier M."/>
            <person name="Klingl A."/>
            <person name="Woyke T."/>
            <person name="Ryan C.M."/>
            <person name="Banfield J.F."/>
        </authorList>
    </citation>
    <scope>NUCLEOTIDE SEQUENCE [LARGE SCALE GENOMIC DNA]</scope>
</reference>
<evidence type="ECO:0000256" key="2">
    <source>
        <dbReference type="ARBA" id="ARBA00022475"/>
    </source>
</evidence>